<feature type="compositionally biased region" description="Basic and acidic residues" evidence="1">
    <location>
        <begin position="531"/>
        <end position="544"/>
    </location>
</feature>
<comment type="caution">
    <text evidence="2">The sequence shown here is derived from an EMBL/GenBank/DDBJ whole genome shotgun (WGS) entry which is preliminary data.</text>
</comment>
<gene>
    <name evidence="2" type="ORF">B0T21DRAFT_331765</name>
</gene>
<reference evidence="2" key="1">
    <citation type="submission" date="2023-06" db="EMBL/GenBank/DDBJ databases">
        <title>Genome-scale phylogeny and comparative genomics of the fungal order Sordariales.</title>
        <authorList>
            <consortium name="Lawrence Berkeley National Laboratory"/>
            <person name="Hensen N."/>
            <person name="Bonometti L."/>
            <person name="Westerberg I."/>
            <person name="Brannstrom I.O."/>
            <person name="Guillou S."/>
            <person name="Cros-Aarteil S."/>
            <person name="Calhoun S."/>
            <person name="Haridas S."/>
            <person name="Kuo A."/>
            <person name="Mondo S."/>
            <person name="Pangilinan J."/>
            <person name="Riley R."/>
            <person name="Labutti K."/>
            <person name="Andreopoulos B."/>
            <person name="Lipzen A."/>
            <person name="Chen C."/>
            <person name="Yanf M."/>
            <person name="Daum C."/>
            <person name="Ng V."/>
            <person name="Clum A."/>
            <person name="Steindorff A."/>
            <person name="Ohm R."/>
            <person name="Martin F."/>
            <person name="Silar P."/>
            <person name="Natvig D."/>
            <person name="Lalanne C."/>
            <person name="Gautier V."/>
            <person name="Ament-Velasquez S.L."/>
            <person name="Kruys A."/>
            <person name="Hutchinson M.I."/>
            <person name="Powell A.J."/>
            <person name="Barry K."/>
            <person name="Miller A.N."/>
            <person name="Grigoriev I.V."/>
            <person name="Debuchy R."/>
            <person name="Gladieux P."/>
            <person name="Thoren M.H."/>
            <person name="Johannesson H."/>
        </authorList>
    </citation>
    <scope>NUCLEOTIDE SEQUENCE</scope>
    <source>
        <strain evidence="2">CBS 540.89</strain>
    </source>
</reference>
<evidence type="ECO:0000313" key="2">
    <source>
        <dbReference type="EMBL" id="KAK0737569.1"/>
    </source>
</evidence>
<feature type="compositionally biased region" description="Polar residues" evidence="1">
    <location>
        <begin position="493"/>
        <end position="503"/>
    </location>
</feature>
<protein>
    <submittedName>
        <fullName evidence="2">Uncharacterized protein</fullName>
    </submittedName>
</protein>
<sequence length="567" mass="61890">MASPLLHSFDYKAIPISKFCLFRQTFLKASRSLEKSARHTLRSASARVVRRPMMDCHADTTELSALLYTASKHQMTANYSRPRTDSVNVCPHDATLEGRDSLGSDGSVPGMIEDHDSVLSADDDYQDGIPGTGPGLWDPLWYFGRRSRDRSEHCRPISPTDRSRRQGYAHCFVKIQEDRPATRGRASSSDSQNEAFPWPIVEPCAEQPRPHTVKSVPSRPLYSLFPLAAPQRRPPIPPLRVSSLPRQPGSGTVSPCSSIPSSRQPSMDARMHLSSLQISPPVSRPGSSSATTPALGQYACTAASSTASIPLFLQMPVAPSAFEASPPISPLDKTLPDPPSGNWRQSLSKRPSIASLRKLSLSKFSTRSSPTLADLVRSHSRSPTQNIPPTPSLPQPPSTSASNQRFFSALHTRPLPPLPRGPNDLVQQAPPPPPPNISVFEIDSDSDEDDSDSDDDIDPTTADSRRRKKKRSFAKRLMRGFVPQNRKGRSASDGGSLTSSPATETEAGQGLSPRTPTGRRRAGTVGSNVEPPHHQQQEKLDKPWMIRQMSGEGMSWGRFLSGKKGST</sequence>
<dbReference type="EMBL" id="JAUKTV010000005">
    <property type="protein sequence ID" value="KAK0737569.1"/>
    <property type="molecule type" value="Genomic_DNA"/>
</dbReference>
<feature type="compositionally biased region" description="Polar residues" evidence="1">
    <location>
        <begin position="249"/>
        <end position="265"/>
    </location>
</feature>
<feature type="compositionally biased region" description="Basic residues" evidence="1">
    <location>
        <begin position="465"/>
        <end position="478"/>
    </location>
</feature>
<dbReference type="AlphaFoldDB" id="A0AA40EDL6"/>
<name>A0AA40EDL6_9PEZI</name>
<feature type="region of interest" description="Disordered" evidence="1">
    <location>
        <begin position="328"/>
        <end position="349"/>
    </location>
</feature>
<feature type="compositionally biased region" description="Acidic residues" evidence="1">
    <location>
        <begin position="442"/>
        <end position="458"/>
    </location>
</feature>
<proteinExistence type="predicted"/>
<feature type="compositionally biased region" description="Pro residues" evidence="1">
    <location>
        <begin position="386"/>
        <end position="397"/>
    </location>
</feature>
<keyword evidence="3" id="KW-1185">Reference proteome</keyword>
<accession>A0AA40EDL6</accession>
<organism evidence="2 3">
    <name type="scientific">Apiosordaria backusii</name>
    <dbReference type="NCBI Taxonomy" id="314023"/>
    <lineage>
        <taxon>Eukaryota</taxon>
        <taxon>Fungi</taxon>
        <taxon>Dikarya</taxon>
        <taxon>Ascomycota</taxon>
        <taxon>Pezizomycotina</taxon>
        <taxon>Sordariomycetes</taxon>
        <taxon>Sordariomycetidae</taxon>
        <taxon>Sordariales</taxon>
        <taxon>Lasiosphaeriaceae</taxon>
        <taxon>Apiosordaria</taxon>
    </lineage>
</organism>
<feature type="region of interest" description="Disordered" evidence="1">
    <location>
        <begin position="367"/>
        <end position="544"/>
    </location>
</feature>
<evidence type="ECO:0000313" key="3">
    <source>
        <dbReference type="Proteomes" id="UP001172159"/>
    </source>
</evidence>
<feature type="region of interest" description="Disordered" evidence="1">
    <location>
        <begin position="233"/>
        <end position="269"/>
    </location>
</feature>
<evidence type="ECO:0000256" key="1">
    <source>
        <dbReference type="SAM" id="MobiDB-lite"/>
    </source>
</evidence>
<dbReference type="Proteomes" id="UP001172159">
    <property type="component" value="Unassembled WGS sequence"/>
</dbReference>